<evidence type="ECO:0000256" key="1">
    <source>
        <dbReference type="ARBA" id="ARBA00004127"/>
    </source>
</evidence>
<sequence length="497" mass="53543">MSVRLVARAGSDARQWFERRFRVDTRALAALRVALGTILLLDVLLRARHLAAFYTDAGVLPTSTLRNVVGTPALLTIHALSGSVWLQVCLFFAAGLAALALLIGYRTRLATLLSLVLLLSLQIRNPFVLNGGDTLLRRLLFWGLFVPLGERLSVDATEATDSTPQTAVSGLATVGLLGQVVAVYAVNAVVKLRGDAWLSGRALALVFDLDHYTVLAGDLLAPVPLLPALLGWSWLALLVASPLLVGLTGRARGALAGLFVAGHAGMLVTVWVGLFPLVSIAALLPFFPAFVWDRVWAVVPDGWDRWSASRLDGHAVGTIPASVRRALGGLRRPLLILVLAAMLVSNAATLGVAPVADADVPEQSWDMFAPAPPGVDGWFVAPGTTTAGREVDALATAPLSWERPSKLERAYPSTRWRKYLLRLRSGDTEPRRAALAGFLCQRWNRTHERGLERVGLVFVAEPTRPNGTDPQRREALGTYSCRSATEKGNSRVSPVPR</sequence>
<dbReference type="Proteomes" id="UP000297053">
    <property type="component" value="Chromosome"/>
</dbReference>
<keyword evidence="4 6" id="KW-0472">Membrane</keyword>
<dbReference type="PANTHER" id="PTHR39535:SF2">
    <property type="entry name" value="HTTM DOMAIN-CONTAINING PROTEIN"/>
    <property type="match status" value="1"/>
</dbReference>
<evidence type="ECO:0000313" key="8">
    <source>
        <dbReference type="EMBL" id="QCD64433.1"/>
    </source>
</evidence>
<dbReference type="GeneID" id="42177632"/>
<name>A0A4D6KEN2_9EURY</name>
<reference evidence="8 9" key="1">
    <citation type="submission" date="2019-04" db="EMBL/GenBank/DDBJ databases">
        <title>Complete genome sequence of Arthrobacter sp. ZXY-2 associated with effective atrazine degradation and salt adaptation.</title>
        <authorList>
            <person name="Zhao X."/>
        </authorList>
    </citation>
    <scope>NUCLEOTIDE SEQUENCE [LARGE SCALE GENOMIC DNA]</scope>
    <source>
        <strain evidence="9">ZP60</strain>
    </source>
</reference>
<dbReference type="GO" id="GO:0012505">
    <property type="term" value="C:endomembrane system"/>
    <property type="evidence" value="ECO:0007669"/>
    <property type="project" value="UniProtKB-SubCell"/>
</dbReference>
<feature type="transmembrane region" description="Helical" evidence="6">
    <location>
        <begin position="254"/>
        <end position="274"/>
    </location>
</feature>
<evidence type="ECO:0000256" key="2">
    <source>
        <dbReference type="ARBA" id="ARBA00022692"/>
    </source>
</evidence>
<feature type="transmembrane region" description="Helical" evidence="6">
    <location>
        <begin position="167"/>
        <end position="190"/>
    </location>
</feature>
<dbReference type="PANTHER" id="PTHR39535">
    <property type="entry name" value="SPORULATION-DELAYING PROTEIN SDPB"/>
    <property type="match status" value="1"/>
</dbReference>
<evidence type="ECO:0000256" key="3">
    <source>
        <dbReference type="ARBA" id="ARBA00022989"/>
    </source>
</evidence>
<dbReference type="InterPro" id="IPR053934">
    <property type="entry name" value="HTTM_dom"/>
</dbReference>
<feature type="domain" description="HTTM-like" evidence="7">
    <location>
        <begin position="20"/>
        <end position="291"/>
    </location>
</feature>
<dbReference type="AlphaFoldDB" id="A0A4D6KEN2"/>
<dbReference type="OMA" id="NMQWRTY"/>
<reference evidence="8 9" key="2">
    <citation type="submission" date="2019-04" db="EMBL/GenBank/DDBJ databases">
        <authorList>
            <person name="Yang S."/>
            <person name="Wei W."/>
        </authorList>
    </citation>
    <scope>NUCLEOTIDE SEQUENCE [LARGE SCALE GENOMIC DNA]</scope>
    <source>
        <strain evidence="9">ZP60</strain>
    </source>
</reference>
<keyword evidence="3 6" id="KW-1133">Transmembrane helix</keyword>
<dbReference type="KEGG" id="halz:E5139_01805"/>
<protein>
    <submittedName>
        <fullName evidence="8">HTTM domain-containing protein</fullName>
    </submittedName>
</protein>
<keyword evidence="2 6" id="KW-0812">Transmembrane</keyword>
<dbReference type="EMBL" id="CP039375">
    <property type="protein sequence ID" value="QCD64433.1"/>
    <property type="molecule type" value="Genomic_DNA"/>
</dbReference>
<dbReference type="InterPro" id="IPR052964">
    <property type="entry name" value="Sporulation_signal_mat"/>
</dbReference>
<comment type="subcellular location">
    <subcellularLocation>
        <location evidence="1">Endomembrane system</location>
        <topology evidence="1">Multi-pass membrane protein</topology>
    </subcellularLocation>
</comment>
<organism evidence="8 9">
    <name type="scientific">Halomicrobium mukohataei</name>
    <dbReference type="NCBI Taxonomy" id="57705"/>
    <lineage>
        <taxon>Archaea</taxon>
        <taxon>Methanobacteriati</taxon>
        <taxon>Methanobacteriota</taxon>
        <taxon>Stenosarchaea group</taxon>
        <taxon>Halobacteria</taxon>
        <taxon>Halobacteriales</taxon>
        <taxon>Haloarculaceae</taxon>
        <taxon>Halomicrobium</taxon>
    </lineage>
</organism>
<feature type="transmembrane region" description="Helical" evidence="6">
    <location>
        <begin position="229"/>
        <end position="247"/>
    </location>
</feature>
<feature type="region of interest" description="Disordered" evidence="5">
    <location>
        <begin position="462"/>
        <end position="497"/>
    </location>
</feature>
<proteinExistence type="predicted"/>
<evidence type="ECO:0000256" key="6">
    <source>
        <dbReference type="SAM" id="Phobius"/>
    </source>
</evidence>
<dbReference type="SMART" id="SM00752">
    <property type="entry name" value="HTTM"/>
    <property type="match status" value="1"/>
</dbReference>
<evidence type="ECO:0000313" key="9">
    <source>
        <dbReference type="Proteomes" id="UP000297053"/>
    </source>
</evidence>
<dbReference type="InterPro" id="IPR011020">
    <property type="entry name" value="HTTM-like"/>
</dbReference>
<evidence type="ECO:0000256" key="5">
    <source>
        <dbReference type="SAM" id="MobiDB-lite"/>
    </source>
</evidence>
<feature type="transmembrane region" description="Helical" evidence="6">
    <location>
        <begin position="84"/>
        <end position="103"/>
    </location>
</feature>
<accession>A0A4D6KEN2</accession>
<evidence type="ECO:0000256" key="4">
    <source>
        <dbReference type="ARBA" id="ARBA00023136"/>
    </source>
</evidence>
<evidence type="ECO:0000259" key="7">
    <source>
        <dbReference type="SMART" id="SM00752"/>
    </source>
</evidence>
<feature type="transmembrane region" description="Helical" evidence="6">
    <location>
        <begin position="27"/>
        <end position="45"/>
    </location>
</feature>
<dbReference type="Pfam" id="PF05090">
    <property type="entry name" value="HTTM"/>
    <property type="match status" value="1"/>
</dbReference>
<dbReference type="RefSeq" id="WP_015763853.1">
    <property type="nucleotide sequence ID" value="NZ_CP039375.1"/>
</dbReference>
<gene>
    <name evidence="8" type="ORF">E5139_01805</name>
</gene>